<dbReference type="GO" id="GO:0008654">
    <property type="term" value="P:phospholipid biosynthetic process"/>
    <property type="evidence" value="ECO:0007669"/>
    <property type="project" value="InterPro"/>
</dbReference>
<accession>A0A124G0D2</accession>
<proteinExistence type="inferred from homology"/>
<feature type="transmembrane region" description="Helical" evidence="3">
    <location>
        <begin position="112"/>
        <end position="132"/>
    </location>
</feature>
<dbReference type="PATRIC" id="fig|1635277.3.peg.699"/>
<keyword evidence="1 2" id="KW-0808">Transferase</keyword>
<sequence>MVNDRIKNLFRSFFSPIVNIFILLKIHPNFLTITGSLISLCAGLLYTKGFFVYGGLVLLFGSLYDTFDGMVARKTNKVSDFGAFLDSTLDRFNEFFVLTGISIFFYRNKMEIYSLITIFAIFSSIMVSYTRARAEGLGIECKKGLMGRVERMIFLIVISFLPLNIYKFMIILFTFLTFITVVQRILIVKTGIKKKEV</sequence>
<feature type="transmembrane region" description="Helical" evidence="3">
    <location>
        <begin position="153"/>
        <end position="179"/>
    </location>
</feature>
<dbReference type="Gene3D" id="1.20.120.1760">
    <property type="match status" value="1"/>
</dbReference>
<evidence type="ECO:0000256" key="3">
    <source>
        <dbReference type="SAM" id="Phobius"/>
    </source>
</evidence>
<dbReference type="AlphaFoldDB" id="A0A124G0D2"/>
<dbReference type="EMBL" id="LGGX01000007">
    <property type="protein sequence ID" value="KUK87130.1"/>
    <property type="molecule type" value="Genomic_DNA"/>
</dbReference>
<dbReference type="Pfam" id="PF01066">
    <property type="entry name" value="CDP-OH_P_transf"/>
    <property type="match status" value="1"/>
</dbReference>
<protein>
    <submittedName>
        <fullName evidence="4">CDP-alcohol phosphatidyltransferase</fullName>
        <ecNumber evidence="4">2.7.8.5</ecNumber>
    </submittedName>
</protein>
<dbReference type="GO" id="GO:0016020">
    <property type="term" value="C:membrane"/>
    <property type="evidence" value="ECO:0007669"/>
    <property type="project" value="InterPro"/>
</dbReference>
<keyword evidence="3" id="KW-1133">Transmembrane helix</keyword>
<keyword evidence="3" id="KW-0472">Membrane</keyword>
<feature type="transmembrane region" description="Helical" evidence="3">
    <location>
        <begin position="50"/>
        <end position="67"/>
    </location>
</feature>
<name>A0A124G0D2_UNCT6</name>
<reference evidence="5" key="1">
    <citation type="journal article" date="2015" name="MBio">
        <title>Genome-Resolved Metagenomic Analysis Reveals Roles for Candidate Phyla and Other Microbial Community Members in Biogeochemical Transformations in Oil Reservoirs.</title>
        <authorList>
            <person name="Hu P."/>
            <person name="Tom L."/>
            <person name="Singh A."/>
            <person name="Thomas B.C."/>
            <person name="Baker B.J."/>
            <person name="Piceno Y.M."/>
            <person name="Andersen G.L."/>
            <person name="Banfield J.F."/>
        </authorList>
    </citation>
    <scope>NUCLEOTIDE SEQUENCE [LARGE SCALE GENOMIC DNA]</scope>
</reference>
<comment type="similarity">
    <text evidence="2">Belongs to the CDP-alcohol phosphatidyltransferase class-I family.</text>
</comment>
<evidence type="ECO:0000256" key="2">
    <source>
        <dbReference type="RuleBase" id="RU003750"/>
    </source>
</evidence>
<dbReference type="EC" id="2.7.8.5" evidence="4"/>
<gene>
    <name evidence="4" type="ORF">XE03_0926</name>
</gene>
<evidence type="ECO:0000256" key="1">
    <source>
        <dbReference type="ARBA" id="ARBA00022679"/>
    </source>
</evidence>
<evidence type="ECO:0000313" key="5">
    <source>
        <dbReference type="Proteomes" id="UP000053467"/>
    </source>
</evidence>
<dbReference type="GO" id="GO:0008444">
    <property type="term" value="F:CDP-diacylglycerol-glycerol-3-phosphate 3-phosphatidyltransferase activity"/>
    <property type="evidence" value="ECO:0007669"/>
    <property type="project" value="UniProtKB-EC"/>
</dbReference>
<dbReference type="InterPro" id="IPR043130">
    <property type="entry name" value="CDP-OH_PTrfase_TM_dom"/>
</dbReference>
<dbReference type="Proteomes" id="UP000053467">
    <property type="component" value="Unassembled WGS sequence"/>
</dbReference>
<dbReference type="InterPro" id="IPR048254">
    <property type="entry name" value="CDP_ALCOHOL_P_TRANSF_CS"/>
</dbReference>
<feature type="transmembrane region" description="Helical" evidence="3">
    <location>
        <begin position="12"/>
        <end position="30"/>
    </location>
</feature>
<comment type="caution">
    <text evidence="4">The sequence shown here is derived from an EMBL/GenBank/DDBJ whole genome shotgun (WGS) entry which is preliminary data.</text>
</comment>
<evidence type="ECO:0000313" key="4">
    <source>
        <dbReference type="EMBL" id="KUK87130.1"/>
    </source>
</evidence>
<dbReference type="PROSITE" id="PS00379">
    <property type="entry name" value="CDP_ALCOHOL_P_TRANSF"/>
    <property type="match status" value="1"/>
</dbReference>
<organism evidence="4 5">
    <name type="scientific">candidate division TA06 bacterium 34_109</name>
    <dbReference type="NCBI Taxonomy" id="1635277"/>
    <lineage>
        <taxon>Bacteria</taxon>
        <taxon>Bacteria division TA06</taxon>
    </lineage>
</organism>
<keyword evidence="3" id="KW-0812">Transmembrane</keyword>
<dbReference type="InterPro" id="IPR000462">
    <property type="entry name" value="CDP-OH_P_trans"/>
</dbReference>